<gene>
    <name evidence="8" type="ORF">K7X08_026525</name>
</gene>
<dbReference type="SUPFAM" id="SSF52058">
    <property type="entry name" value="L domain-like"/>
    <property type="match status" value="1"/>
</dbReference>
<dbReference type="GO" id="GO:0016020">
    <property type="term" value="C:membrane"/>
    <property type="evidence" value="ECO:0007669"/>
    <property type="project" value="UniProtKB-SubCell"/>
</dbReference>
<evidence type="ECO:0000256" key="1">
    <source>
        <dbReference type="ARBA" id="ARBA00004479"/>
    </source>
</evidence>
<dbReference type="InterPro" id="IPR046956">
    <property type="entry name" value="RLP23-like"/>
</dbReference>
<feature type="transmembrane region" description="Helical" evidence="7">
    <location>
        <begin position="166"/>
        <end position="187"/>
    </location>
</feature>
<keyword evidence="3" id="KW-0732">Signal</keyword>
<dbReference type="AlphaFoldDB" id="A0A9Q1LQK8"/>
<reference evidence="9" key="1">
    <citation type="journal article" date="2023" name="Proc. Natl. Acad. Sci. U.S.A.">
        <title>Genomic and structural basis for evolution of tropane alkaloid biosynthesis.</title>
        <authorList>
            <person name="Wanga Y.-J."/>
            <person name="Taina T."/>
            <person name="Yua J.-Y."/>
            <person name="Lia J."/>
            <person name="Xua B."/>
            <person name="Chenc J."/>
            <person name="D'Auriad J.C."/>
            <person name="Huanga J.-P."/>
            <person name="Huanga S.-X."/>
        </authorList>
    </citation>
    <scope>NUCLEOTIDE SEQUENCE [LARGE SCALE GENOMIC DNA]</scope>
    <source>
        <strain evidence="9">cv. KIB-2019</strain>
    </source>
</reference>
<dbReference type="PANTHER" id="PTHR48063:SF101">
    <property type="entry name" value="LRR RECEPTOR-LIKE SERINE_THREONINE-PROTEIN KINASE FLS2"/>
    <property type="match status" value="1"/>
</dbReference>
<protein>
    <submittedName>
        <fullName evidence="8">Uncharacterized protein</fullName>
    </submittedName>
</protein>
<evidence type="ECO:0000256" key="6">
    <source>
        <dbReference type="ARBA" id="ARBA00023180"/>
    </source>
</evidence>
<accession>A0A9Q1LQK8</accession>
<evidence type="ECO:0000256" key="2">
    <source>
        <dbReference type="ARBA" id="ARBA00022692"/>
    </source>
</evidence>
<evidence type="ECO:0000256" key="3">
    <source>
        <dbReference type="ARBA" id="ARBA00022729"/>
    </source>
</evidence>
<keyword evidence="5 7" id="KW-0472">Membrane</keyword>
<sequence length="227" mass="25798">MCPLEYLNLEYTDFVGDIPHNLGNLTNLQILDLSLNSGLVAKNLEWLSRLAFLRGLNLDLVHIETENWLQQIIKPPSLEKLNLRACVLPDPIISTAHLSSNVSYRLLSSLNLDGNELSSSTFQWLFNLRNNELCGPPLAECPKDRDTQSPFTHPDRINNLDEDDKILSFGVYASVASGYILGFWGLIFTLILEQSFRDAYFQLLTKVADWIFVSAILSLRRLKMLSR</sequence>
<name>A0A9Q1LQK8_9SOLA</name>
<evidence type="ECO:0000313" key="9">
    <source>
        <dbReference type="Proteomes" id="UP001152561"/>
    </source>
</evidence>
<comment type="caution">
    <text evidence="8">The sequence shown here is derived from an EMBL/GenBank/DDBJ whole genome shotgun (WGS) entry which is preliminary data.</text>
</comment>
<evidence type="ECO:0000256" key="5">
    <source>
        <dbReference type="ARBA" id="ARBA00023136"/>
    </source>
</evidence>
<proteinExistence type="predicted"/>
<keyword evidence="2 7" id="KW-0812">Transmembrane</keyword>
<evidence type="ECO:0000256" key="7">
    <source>
        <dbReference type="SAM" id="Phobius"/>
    </source>
</evidence>
<keyword evidence="4 7" id="KW-1133">Transmembrane helix</keyword>
<dbReference type="Gene3D" id="3.80.10.10">
    <property type="entry name" value="Ribonuclease Inhibitor"/>
    <property type="match status" value="1"/>
</dbReference>
<organism evidence="8 9">
    <name type="scientific">Anisodus acutangulus</name>
    <dbReference type="NCBI Taxonomy" id="402998"/>
    <lineage>
        <taxon>Eukaryota</taxon>
        <taxon>Viridiplantae</taxon>
        <taxon>Streptophyta</taxon>
        <taxon>Embryophyta</taxon>
        <taxon>Tracheophyta</taxon>
        <taxon>Spermatophyta</taxon>
        <taxon>Magnoliopsida</taxon>
        <taxon>eudicotyledons</taxon>
        <taxon>Gunneridae</taxon>
        <taxon>Pentapetalae</taxon>
        <taxon>asterids</taxon>
        <taxon>lamiids</taxon>
        <taxon>Solanales</taxon>
        <taxon>Solanaceae</taxon>
        <taxon>Solanoideae</taxon>
        <taxon>Hyoscyameae</taxon>
        <taxon>Anisodus</taxon>
    </lineage>
</organism>
<dbReference type="OrthoDB" id="1748911at2759"/>
<comment type="subcellular location">
    <subcellularLocation>
        <location evidence="1">Membrane</location>
        <topology evidence="1">Single-pass type I membrane protein</topology>
    </subcellularLocation>
</comment>
<evidence type="ECO:0000313" key="8">
    <source>
        <dbReference type="EMBL" id="KAJ8540136.1"/>
    </source>
</evidence>
<dbReference type="InterPro" id="IPR032675">
    <property type="entry name" value="LRR_dom_sf"/>
</dbReference>
<dbReference type="Proteomes" id="UP001152561">
    <property type="component" value="Unassembled WGS sequence"/>
</dbReference>
<dbReference type="Pfam" id="PF00560">
    <property type="entry name" value="LRR_1"/>
    <property type="match status" value="1"/>
</dbReference>
<keyword evidence="9" id="KW-1185">Reference proteome</keyword>
<dbReference type="InterPro" id="IPR001611">
    <property type="entry name" value="Leu-rich_rpt"/>
</dbReference>
<evidence type="ECO:0000256" key="4">
    <source>
        <dbReference type="ARBA" id="ARBA00022989"/>
    </source>
</evidence>
<keyword evidence="6" id="KW-0325">Glycoprotein</keyword>
<dbReference type="EMBL" id="JAJAGQ010000016">
    <property type="protein sequence ID" value="KAJ8540136.1"/>
    <property type="molecule type" value="Genomic_DNA"/>
</dbReference>
<dbReference type="PANTHER" id="PTHR48063">
    <property type="entry name" value="LRR RECEPTOR-LIKE KINASE"/>
    <property type="match status" value="1"/>
</dbReference>